<evidence type="ECO:0000256" key="3">
    <source>
        <dbReference type="ARBA" id="ARBA00023125"/>
    </source>
</evidence>
<dbReference type="PROSITE" id="PS50931">
    <property type="entry name" value="HTH_LYSR"/>
    <property type="match status" value="1"/>
</dbReference>
<protein>
    <submittedName>
        <fullName evidence="6">DNA-binding transcriptional regulator, LysR family</fullName>
    </submittedName>
</protein>
<dbReference type="PANTHER" id="PTHR30126">
    <property type="entry name" value="HTH-TYPE TRANSCRIPTIONAL REGULATOR"/>
    <property type="match status" value="1"/>
</dbReference>
<dbReference type="Gene3D" id="3.40.190.290">
    <property type="match status" value="1"/>
</dbReference>
<name>A0A1N7MYQ9_9GAMM</name>
<dbReference type="AlphaFoldDB" id="A0A1N7MYQ9"/>
<dbReference type="Pfam" id="PF03466">
    <property type="entry name" value="LysR_substrate"/>
    <property type="match status" value="1"/>
</dbReference>
<keyword evidence="2" id="KW-0805">Transcription regulation</keyword>
<dbReference type="CDD" id="cd08420">
    <property type="entry name" value="PBP2_CysL_like"/>
    <property type="match status" value="1"/>
</dbReference>
<dbReference type="GO" id="GO:0000976">
    <property type="term" value="F:transcription cis-regulatory region binding"/>
    <property type="evidence" value="ECO:0007669"/>
    <property type="project" value="TreeGrafter"/>
</dbReference>
<dbReference type="RefSeq" id="WP_076515895.1">
    <property type="nucleotide sequence ID" value="NZ_FTOH01000006.1"/>
</dbReference>
<dbReference type="SUPFAM" id="SSF46785">
    <property type="entry name" value="Winged helix' DNA-binding domain"/>
    <property type="match status" value="1"/>
</dbReference>
<sequence>MRYTLRQLEVFLAIAQAGNLTRAASELNMSQSAASSALKDLETQFDVLLFDRVGKRLQLSDRGKQLRPAAERLMGMADDLEQSLLNNADAGPLNIGATLSIGNYLAVQMVAEYMSLHPDAPITLDVENTEHIAERVLNFELDVGMIEGEFQHPHLDIKPWRSDELTVFCSPDHELANSGKVTDQQLMAASWILRESGSGTRQAFNRAMRGLLPEMNIALELQHTEAIKRAVQENLGVGCLSLMTLEDEFQSGRLVRIRTPERDLHRRLYLILHKQKYQSAGIQAWMDLCQKWSS</sequence>
<comment type="similarity">
    <text evidence="1">Belongs to the LysR transcriptional regulatory family.</text>
</comment>
<proteinExistence type="inferred from homology"/>
<keyword evidence="7" id="KW-1185">Reference proteome</keyword>
<evidence type="ECO:0000256" key="2">
    <source>
        <dbReference type="ARBA" id="ARBA00023015"/>
    </source>
</evidence>
<keyword evidence="3 6" id="KW-0238">DNA-binding</keyword>
<dbReference type="PANTHER" id="PTHR30126:SF94">
    <property type="entry name" value="LYSR FAMILY TRANSCRIPTIONAL REGULATOR"/>
    <property type="match status" value="1"/>
</dbReference>
<dbReference type="InterPro" id="IPR036388">
    <property type="entry name" value="WH-like_DNA-bd_sf"/>
</dbReference>
<evidence type="ECO:0000259" key="5">
    <source>
        <dbReference type="PROSITE" id="PS50931"/>
    </source>
</evidence>
<evidence type="ECO:0000256" key="1">
    <source>
        <dbReference type="ARBA" id="ARBA00009437"/>
    </source>
</evidence>
<dbReference type="GO" id="GO:0003700">
    <property type="term" value="F:DNA-binding transcription factor activity"/>
    <property type="evidence" value="ECO:0007669"/>
    <property type="project" value="InterPro"/>
</dbReference>
<evidence type="ECO:0000256" key="4">
    <source>
        <dbReference type="ARBA" id="ARBA00023163"/>
    </source>
</evidence>
<dbReference type="Gene3D" id="1.10.10.10">
    <property type="entry name" value="Winged helix-like DNA-binding domain superfamily/Winged helix DNA-binding domain"/>
    <property type="match status" value="1"/>
</dbReference>
<dbReference type="SUPFAM" id="SSF53850">
    <property type="entry name" value="Periplasmic binding protein-like II"/>
    <property type="match status" value="1"/>
</dbReference>
<organism evidence="6 7">
    <name type="scientific">Thalassolituus maritimus</name>
    <dbReference type="NCBI Taxonomy" id="484498"/>
    <lineage>
        <taxon>Bacteria</taxon>
        <taxon>Pseudomonadati</taxon>
        <taxon>Pseudomonadota</taxon>
        <taxon>Gammaproteobacteria</taxon>
        <taxon>Oceanospirillales</taxon>
        <taxon>Oceanospirillaceae</taxon>
        <taxon>Thalassolituus</taxon>
    </lineage>
</organism>
<dbReference type="Pfam" id="PF00126">
    <property type="entry name" value="HTH_1"/>
    <property type="match status" value="1"/>
</dbReference>
<evidence type="ECO:0000313" key="6">
    <source>
        <dbReference type="EMBL" id="SIS91246.1"/>
    </source>
</evidence>
<dbReference type="InterPro" id="IPR005119">
    <property type="entry name" value="LysR_subst-bd"/>
</dbReference>
<dbReference type="InterPro" id="IPR000847">
    <property type="entry name" value="LysR_HTH_N"/>
</dbReference>
<dbReference type="NCBIfam" id="NF008095">
    <property type="entry name" value="PRK10837.1"/>
    <property type="match status" value="1"/>
</dbReference>
<feature type="domain" description="HTH lysR-type" evidence="5">
    <location>
        <begin position="1"/>
        <end position="60"/>
    </location>
</feature>
<evidence type="ECO:0000313" key="7">
    <source>
        <dbReference type="Proteomes" id="UP000185639"/>
    </source>
</evidence>
<keyword evidence="4" id="KW-0804">Transcription</keyword>
<accession>A0A1N7MYQ9</accession>
<dbReference type="InterPro" id="IPR036390">
    <property type="entry name" value="WH_DNA-bd_sf"/>
</dbReference>
<dbReference type="OrthoDB" id="9808620at2"/>
<dbReference type="PRINTS" id="PR00039">
    <property type="entry name" value="HTHLYSR"/>
</dbReference>
<dbReference type="Proteomes" id="UP000185639">
    <property type="component" value="Unassembled WGS sequence"/>
</dbReference>
<dbReference type="STRING" id="484498.SAMN05421686_10669"/>
<dbReference type="FunFam" id="1.10.10.10:FF:000001">
    <property type="entry name" value="LysR family transcriptional regulator"/>
    <property type="match status" value="1"/>
</dbReference>
<dbReference type="EMBL" id="FTOH01000006">
    <property type="protein sequence ID" value="SIS91246.1"/>
    <property type="molecule type" value="Genomic_DNA"/>
</dbReference>
<gene>
    <name evidence="6" type="ORF">SAMN05421686_10669</name>
</gene>
<reference evidence="7" key="1">
    <citation type="submission" date="2017-01" db="EMBL/GenBank/DDBJ databases">
        <authorList>
            <person name="Varghese N."/>
            <person name="Submissions S."/>
        </authorList>
    </citation>
    <scope>NUCLEOTIDE SEQUENCE [LARGE SCALE GENOMIC DNA]</scope>
    <source>
        <strain evidence="7">DSM 24913</strain>
    </source>
</reference>